<comment type="caution">
    <text evidence="1">The sequence shown here is derived from an EMBL/GenBank/DDBJ whole genome shotgun (WGS) entry which is preliminary data.</text>
</comment>
<evidence type="ECO:0000313" key="2">
    <source>
        <dbReference type="Proteomes" id="UP001269081"/>
    </source>
</evidence>
<protein>
    <submittedName>
        <fullName evidence="1">Uncharacterized protein</fullName>
    </submittedName>
</protein>
<dbReference type="Proteomes" id="UP001269081">
    <property type="component" value="Unassembled WGS sequence"/>
</dbReference>
<keyword evidence="2" id="KW-1185">Reference proteome</keyword>
<sequence>MIKEAEEGTFYTLEESKRHFEEWRAKRKK</sequence>
<dbReference type="EMBL" id="JAVDWQ010000004">
    <property type="protein sequence ID" value="MDR7209733.1"/>
    <property type="molecule type" value="Genomic_DNA"/>
</dbReference>
<evidence type="ECO:0000313" key="1">
    <source>
        <dbReference type="EMBL" id="MDR7209733.1"/>
    </source>
</evidence>
<reference evidence="1 2" key="1">
    <citation type="submission" date="2023-07" db="EMBL/GenBank/DDBJ databases">
        <title>Sorghum-associated microbial communities from plants grown in Nebraska, USA.</title>
        <authorList>
            <person name="Schachtman D."/>
        </authorList>
    </citation>
    <scope>NUCLEOTIDE SEQUENCE [LARGE SCALE GENOMIC DNA]</scope>
    <source>
        <strain evidence="1 2">4129</strain>
    </source>
</reference>
<gene>
    <name evidence="1" type="ORF">J2W48_001671</name>
</gene>
<organism evidence="1 2">
    <name type="scientific">Flavobacterium piscis</name>
    <dbReference type="NCBI Taxonomy" id="1114874"/>
    <lineage>
        <taxon>Bacteria</taxon>
        <taxon>Pseudomonadati</taxon>
        <taxon>Bacteroidota</taxon>
        <taxon>Flavobacteriia</taxon>
        <taxon>Flavobacteriales</taxon>
        <taxon>Flavobacteriaceae</taxon>
        <taxon>Flavobacterium</taxon>
    </lineage>
</organism>
<proteinExistence type="predicted"/>
<accession>A0ABU1Y6N5</accession>
<name>A0ABU1Y6N5_9FLAO</name>